<proteinExistence type="predicted"/>
<name>A0AAW0V7A4_SCYPA</name>
<dbReference type="Proteomes" id="UP001487740">
    <property type="component" value="Unassembled WGS sequence"/>
</dbReference>
<reference evidence="1 2" key="1">
    <citation type="submission" date="2023-03" db="EMBL/GenBank/DDBJ databases">
        <title>High-quality genome of Scylla paramamosain provides insights in environmental adaptation.</title>
        <authorList>
            <person name="Zhang L."/>
        </authorList>
    </citation>
    <scope>NUCLEOTIDE SEQUENCE [LARGE SCALE GENOMIC DNA]</scope>
    <source>
        <strain evidence="1">LZ_2023a</strain>
        <tissue evidence="1">Muscle</tissue>
    </source>
</reference>
<comment type="caution">
    <text evidence="1">The sequence shown here is derived from an EMBL/GenBank/DDBJ whole genome shotgun (WGS) entry which is preliminary data.</text>
</comment>
<evidence type="ECO:0000313" key="1">
    <source>
        <dbReference type="EMBL" id="KAK8407538.1"/>
    </source>
</evidence>
<protein>
    <submittedName>
        <fullName evidence="1">Uncharacterized protein</fullName>
    </submittedName>
</protein>
<accession>A0AAW0V7A4</accession>
<keyword evidence="2" id="KW-1185">Reference proteome</keyword>
<dbReference type="EMBL" id="JARAKH010000001">
    <property type="protein sequence ID" value="KAK8407538.1"/>
    <property type="molecule type" value="Genomic_DNA"/>
</dbReference>
<evidence type="ECO:0000313" key="2">
    <source>
        <dbReference type="Proteomes" id="UP001487740"/>
    </source>
</evidence>
<sequence>MTFVTQLTILDYNFGFVFNRFQQHLDISLTSEGDVKHVAQITSLGAIQYVQHFHQNFLRQSVGVKWLTRRHPETVQRGN</sequence>
<dbReference type="AlphaFoldDB" id="A0AAW0V7A4"/>
<gene>
    <name evidence="1" type="ORF">O3P69_002231</name>
</gene>
<organism evidence="1 2">
    <name type="scientific">Scylla paramamosain</name>
    <name type="common">Mud crab</name>
    <dbReference type="NCBI Taxonomy" id="85552"/>
    <lineage>
        <taxon>Eukaryota</taxon>
        <taxon>Metazoa</taxon>
        <taxon>Ecdysozoa</taxon>
        <taxon>Arthropoda</taxon>
        <taxon>Crustacea</taxon>
        <taxon>Multicrustacea</taxon>
        <taxon>Malacostraca</taxon>
        <taxon>Eumalacostraca</taxon>
        <taxon>Eucarida</taxon>
        <taxon>Decapoda</taxon>
        <taxon>Pleocyemata</taxon>
        <taxon>Brachyura</taxon>
        <taxon>Eubrachyura</taxon>
        <taxon>Portunoidea</taxon>
        <taxon>Portunidae</taxon>
        <taxon>Portuninae</taxon>
        <taxon>Scylla</taxon>
    </lineage>
</organism>